<dbReference type="EMBL" id="CP011509">
    <property type="protein sequence ID" value="AKJ00230.1"/>
    <property type="molecule type" value="Genomic_DNA"/>
</dbReference>
<keyword evidence="5" id="KW-1185">Reference proteome</keyword>
<evidence type="ECO:0000256" key="1">
    <source>
        <dbReference type="SAM" id="SignalP"/>
    </source>
</evidence>
<reference evidence="2 4" key="1">
    <citation type="submission" date="2015-05" db="EMBL/GenBank/DDBJ databases">
        <title>Genome assembly of Archangium gephyra DSM 2261.</title>
        <authorList>
            <person name="Sharma G."/>
            <person name="Subramanian S."/>
        </authorList>
    </citation>
    <scope>NUCLEOTIDE SEQUENCE [LARGE SCALE GENOMIC DNA]</scope>
    <source>
        <strain evidence="2 4">DSM 2261</strain>
    </source>
</reference>
<organism evidence="2 4">
    <name type="scientific">Archangium gephyra</name>
    <dbReference type="NCBI Taxonomy" id="48"/>
    <lineage>
        <taxon>Bacteria</taxon>
        <taxon>Pseudomonadati</taxon>
        <taxon>Myxococcota</taxon>
        <taxon>Myxococcia</taxon>
        <taxon>Myxococcales</taxon>
        <taxon>Cystobacterineae</taxon>
        <taxon>Archangiaceae</taxon>
        <taxon>Archangium</taxon>
    </lineage>
</organism>
<dbReference type="Pfam" id="PF11617">
    <property type="entry name" value="Cu-binding_MopE"/>
    <property type="match status" value="3"/>
</dbReference>
<protein>
    <submittedName>
        <fullName evidence="2">Lipoprotein</fullName>
    </submittedName>
    <submittedName>
        <fullName evidence="3">Metal-binding protein</fullName>
    </submittedName>
</protein>
<dbReference type="AlphaFoldDB" id="A0AAC8Q335"/>
<dbReference type="KEGG" id="age:AA314_01856"/>
<feature type="signal peptide" evidence="1">
    <location>
        <begin position="1"/>
        <end position="17"/>
    </location>
</feature>
<dbReference type="Proteomes" id="UP000035579">
    <property type="component" value="Chromosome"/>
</dbReference>
<gene>
    <name evidence="2" type="ORF">AA314_01856</name>
    <name evidence="3" type="ORF">ATI61_104360</name>
</gene>
<dbReference type="Proteomes" id="UP000256345">
    <property type="component" value="Unassembled WGS sequence"/>
</dbReference>
<keyword evidence="1" id="KW-0732">Signal</keyword>
<name>A0AAC8Q335_9BACT</name>
<evidence type="ECO:0000313" key="4">
    <source>
        <dbReference type="Proteomes" id="UP000035579"/>
    </source>
</evidence>
<evidence type="ECO:0000313" key="2">
    <source>
        <dbReference type="EMBL" id="AKJ00230.1"/>
    </source>
</evidence>
<sequence>MKSFSSLFCCLVLALSAAGCWVPELPDDTLFSCDTAEDCAANGVVCAPRGAGLGGFCCTPTTEVCNGKDDNCNGQLDDLPEASCYTGPEGTRDLGGCKAGKVTCGTNGTLVCTGEVVPAATESCNGVDDDCDGETDEGFNTQTDIANCGRCGTVCNAVTQSCVDGACKTRGETLCDDNTDDDGDGAKDCADSDCDNQTRACTASDAANNCVCVGRAIGEANCGDGADNDVDGFTDCVEEECANKSCGTGCVCTNYVKKETVCSDSLNNDGNEGTDCADPDCAGQSCGAGCLCQSGKAAETVCSDGLNNDGTEGTDCADTTDCNGKSCSAAGGCLCAGGLATETVCNDGLDNDSTGGADCADTDCYWKSFSDGTMCTNTGTRVEVACSDARDNDGNAGRTDCIVGNSDSNCVSGVCGAGCSFNNCSKKETICNDRTDNDGDTQSDCADKTDCPAGTACTRTNGAAGTCQNNGSCA</sequence>
<proteinExistence type="predicted"/>
<feature type="chain" id="PRO_5042164202" evidence="1">
    <location>
        <begin position="18"/>
        <end position="474"/>
    </location>
</feature>
<dbReference type="PROSITE" id="PS51257">
    <property type="entry name" value="PROKAR_LIPOPROTEIN"/>
    <property type="match status" value="1"/>
</dbReference>
<evidence type="ECO:0000313" key="5">
    <source>
        <dbReference type="Proteomes" id="UP000256345"/>
    </source>
</evidence>
<accession>A0AAC8Q335</accession>
<dbReference type="RefSeq" id="WP_053066237.1">
    <property type="nucleotide sequence ID" value="NZ_CP011509.1"/>
</dbReference>
<evidence type="ECO:0000313" key="3">
    <source>
        <dbReference type="EMBL" id="REG33070.1"/>
    </source>
</evidence>
<reference evidence="3 5" key="2">
    <citation type="submission" date="2018-08" db="EMBL/GenBank/DDBJ databases">
        <title>Genomic Encyclopedia of Archaeal and Bacterial Type Strains, Phase II (KMG-II): from individual species to whole genera.</title>
        <authorList>
            <person name="Goeker M."/>
        </authorList>
    </citation>
    <scope>NUCLEOTIDE SEQUENCE [LARGE SCALE GENOMIC DNA]</scope>
    <source>
        <strain evidence="3 5">DSM 2261</strain>
    </source>
</reference>
<keyword evidence="2" id="KW-0449">Lipoprotein</keyword>
<dbReference type="EMBL" id="QUMU01000004">
    <property type="protein sequence ID" value="REG33070.1"/>
    <property type="molecule type" value="Genomic_DNA"/>
</dbReference>
<dbReference type="InterPro" id="IPR021655">
    <property type="entry name" value="Put_metal-bd"/>
</dbReference>